<proteinExistence type="predicted"/>
<evidence type="ECO:0000313" key="5">
    <source>
        <dbReference type="Proteomes" id="UP001448207"/>
    </source>
</evidence>
<sequence length="397" mass="46359">MERKDPVLFVQDTHHIQVVWETNCGTDTKDMIISWYNKEDAHHLRQQQQQQHQVIAPLILDDYHTLYKATIGPLNTTSTFAYRIEYHTRDGSKQTRTLVSDQEFKWHVTGTKEPIRIAAMADNQFGLKSFVTLLRQISRHKAPHYLLHAGDAVQKYSSLRQWQTDFLAPLTYFGLGQRAPMIYAHGNHDHDPRFEYQYTRTSSNKDPWYAFSLANGAIRFCVLDSNLDWKQQDEWLQQELASEESQSAAFRLVVVHVPPFLEYWEPDAWFNLRQSEWGAFVKNRFVPLFEKYNVDLVISGHQHNYERGERNGISYAIIGGAGGDLDFERVVEWGMYEASILDFHYVLLEFEPPNQLHDTWSLSWNTYDLEGHNVDTMTLNSKPSPHNTTLEHPLTLQ</sequence>
<keyword evidence="1" id="KW-0732">Signal</keyword>
<feature type="domain" description="Calcineurin-like phosphoesterase" evidence="3">
    <location>
        <begin position="115"/>
        <end position="305"/>
    </location>
</feature>
<dbReference type="PANTHER" id="PTHR22953">
    <property type="entry name" value="ACID PHOSPHATASE RELATED"/>
    <property type="match status" value="1"/>
</dbReference>
<dbReference type="PANTHER" id="PTHR22953:SF153">
    <property type="entry name" value="PURPLE ACID PHOSPHATASE"/>
    <property type="match status" value="1"/>
</dbReference>
<reference evidence="4 5" key="1">
    <citation type="submission" date="2024-04" db="EMBL/GenBank/DDBJ databases">
        <title>Symmetric and asymmetric DNA N6-adenine methylation regulates different biological responses in Mucorales.</title>
        <authorList>
            <consortium name="Lawrence Berkeley National Laboratory"/>
            <person name="Lax C."/>
            <person name="Mondo S.J."/>
            <person name="Osorio-Concepcion M."/>
            <person name="Muszewska A."/>
            <person name="Corrochano-Luque M."/>
            <person name="Gutierrez G."/>
            <person name="Riley R."/>
            <person name="Lipzen A."/>
            <person name="Guo J."/>
            <person name="Hundley H."/>
            <person name="Amirebrahimi M."/>
            <person name="Ng V."/>
            <person name="Lorenzo-Gutierrez D."/>
            <person name="Binder U."/>
            <person name="Yang J."/>
            <person name="Song Y."/>
            <person name="Canovas D."/>
            <person name="Navarro E."/>
            <person name="Freitag M."/>
            <person name="Gabaldon T."/>
            <person name="Grigoriev I.V."/>
            <person name="Corrochano L.M."/>
            <person name="Nicolas F.E."/>
            <person name="Garre V."/>
        </authorList>
    </citation>
    <scope>NUCLEOTIDE SEQUENCE [LARGE SCALE GENOMIC DNA]</scope>
    <source>
        <strain evidence="4 5">L51</strain>
    </source>
</reference>
<evidence type="ECO:0000259" key="3">
    <source>
        <dbReference type="Pfam" id="PF00149"/>
    </source>
</evidence>
<dbReference type="InterPro" id="IPR039331">
    <property type="entry name" value="PAPs-like"/>
</dbReference>
<organism evidence="4 5">
    <name type="scientific">Phycomyces blakesleeanus</name>
    <dbReference type="NCBI Taxonomy" id="4837"/>
    <lineage>
        <taxon>Eukaryota</taxon>
        <taxon>Fungi</taxon>
        <taxon>Fungi incertae sedis</taxon>
        <taxon>Mucoromycota</taxon>
        <taxon>Mucoromycotina</taxon>
        <taxon>Mucoromycetes</taxon>
        <taxon>Mucorales</taxon>
        <taxon>Phycomycetaceae</taxon>
        <taxon>Phycomyces</taxon>
    </lineage>
</organism>
<dbReference type="Gene3D" id="3.60.21.10">
    <property type="match status" value="1"/>
</dbReference>
<feature type="region of interest" description="Disordered" evidence="2">
    <location>
        <begin position="378"/>
        <end position="397"/>
    </location>
</feature>
<evidence type="ECO:0000313" key="4">
    <source>
        <dbReference type="EMBL" id="KAL0084402.1"/>
    </source>
</evidence>
<gene>
    <name evidence="4" type="ORF">J3Q64DRAFT_1747540</name>
</gene>
<keyword evidence="5" id="KW-1185">Reference proteome</keyword>
<evidence type="ECO:0000256" key="2">
    <source>
        <dbReference type="SAM" id="MobiDB-lite"/>
    </source>
</evidence>
<comment type="caution">
    <text evidence="4">The sequence shown here is derived from an EMBL/GenBank/DDBJ whole genome shotgun (WGS) entry which is preliminary data.</text>
</comment>
<accession>A0ABR3AWT6</accession>
<dbReference type="InterPro" id="IPR004843">
    <property type="entry name" value="Calcineurin-like_PHP"/>
</dbReference>
<dbReference type="Pfam" id="PF00149">
    <property type="entry name" value="Metallophos"/>
    <property type="match status" value="1"/>
</dbReference>
<name>A0ABR3AWT6_PHYBL</name>
<dbReference type="InterPro" id="IPR029052">
    <property type="entry name" value="Metallo-depent_PP-like"/>
</dbReference>
<protein>
    <submittedName>
        <fullName evidence="4">Metallo-dependent phosphatase-like protein</fullName>
    </submittedName>
</protein>
<dbReference type="SUPFAM" id="SSF56300">
    <property type="entry name" value="Metallo-dependent phosphatases"/>
    <property type="match status" value="1"/>
</dbReference>
<evidence type="ECO:0000256" key="1">
    <source>
        <dbReference type="ARBA" id="ARBA00022729"/>
    </source>
</evidence>
<dbReference type="Proteomes" id="UP001448207">
    <property type="component" value="Unassembled WGS sequence"/>
</dbReference>
<dbReference type="EMBL" id="JBCLYO010000012">
    <property type="protein sequence ID" value="KAL0084402.1"/>
    <property type="molecule type" value="Genomic_DNA"/>
</dbReference>